<sequence>MAGEIVVRLRDVATGVDPYGNPVETTTETAIPGAFFAPEQASRESTEVGRESVTIKPSLYFPKSWPDITARDRVRVRGREYAVDGEPADWRSPWGSSLGGLVVTLQRVEG</sequence>
<reference evidence="1 2" key="1">
    <citation type="submission" date="2019-04" db="EMBL/GenBank/DDBJ databases">
        <title>Isolation and identification of Cellulomonas shaoxiangyii sp. Nov. isolated from feces of the Tibetan antelopes (Pantholops hodgsonii) in the Qinghai-Tibet plateau of China.</title>
        <authorList>
            <person name="Tian Z."/>
        </authorList>
    </citation>
    <scope>NUCLEOTIDE SEQUENCE [LARGE SCALE GENOMIC DNA]</scope>
    <source>
        <strain evidence="1 2">Z28</strain>
    </source>
</reference>
<name>A0A4P7SH11_9CELL</name>
<organism evidence="1 2">
    <name type="scientific">Cellulomonas shaoxiangyii</name>
    <dbReference type="NCBI Taxonomy" id="2566013"/>
    <lineage>
        <taxon>Bacteria</taxon>
        <taxon>Bacillati</taxon>
        <taxon>Actinomycetota</taxon>
        <taxon>Actinomycetes</taxon>
        <taxon>Micrococcales</taxon>
        <taxon>Cellulomonadaceae</taxon>
        <taxon>Cellulomonas</taxon>
    </lineage>
</organism>
<dbReference type="AlphaFoldDB" id="A0A4P7SH11"/>
<keyword evidence="2" id="KW-1185">Reference proteome</keyword>
<accession>A0A4P7SH11</accession>
<dbReference type="Proteomes" id="UP000296469">
    <property type="component" value="Chromosome"/>
</dbReference>
<dbReference type="OrthoDB" id="3268237at2"/>
<dbReference type="KEGG" id="celz:E5225_06805"/>
<protein>
    <recommendedName>
        <fullName evidence="3">Head-tail adaptor protein</fullName>
    </recommendedName>
</protein>
<evidence type="ECO:0000313" key="2">
    <source>
        <dbReference type="Proteomes" id="UP000296469"/>
    </source>
</evidence>
<proteinExistence type="predicted"/>
<evidence type="ECO:0008006" key="3">
    <source>
        <dbReference type="Google" id="ProtNLM"/>
    </source>
</evidence>
<gene>
    <name evidence="1" type="ORF">E5225_06805</name>
</gene>
<dbReference type="RefSeq" id="WP_135974234.1">
    <property type="nucleotide sequence ID" value="NZ_CP039291.1"/>
</dbReference>
<evidence type="ECO:0000313" key="1">
    <source>
        <dbReference type="EMBL" id="QCB93302.1"/>
    </source>
</evidence>
<dbReference type="EMBL" id="CP039291">
    <property type="protein sequence ID" value="QCB93302.1"/>
    <property type="molecule type" value="Genomic_DNA"/>
</dbReference>